<reference evidence="1" key="3">
    <citation type="submission" date="2025-09" db="UniProtKB">
        <authorList>
            <consortium name="Ensembl"/>
        </authorList>
    </citation>
    <scope>IDENTIFICATION</scope>
</reference>
<dbReference type="STRING" id="7897.ENSLACP00000017908"/>
<sequence length="130" mass="14617">VMSAAGQSSSAAETAGEPVGFPMSYVTTQEMRCVLHWFSGWSSTQRERFLRDLVAKAVPSKVCALLDGLEQLNVVDQPPNIFECQLRLWNQWFENWTEHERNDFLGQLEAGDPTFVGRFYQEVAGTAGKD</sequence>
<dbReference type="Pfam" id="PF14969">
    <property type="entry name" value="DUF4508"/>
    <property type="match status" value="1"/>
</dbReference>
<dbReference type="EMBL" id="AFYH01056908">
    <property type="status" value="NOT_ANNOTATED_CDS"/>
    <property type="molecule type" value="Genomic_DNA"/>
</dbReference>
<dbReference type="InParanoid" id="H3B7N7"/>
<organism evidence="1 2">
    <name type="scientific">Latimeria chalumnae</name>
    <name type="common">Coelacanth</name>
    <dbReference type="NCBI Taxonomy" id="7897"/>
    <lineage>
        <taxon>Eukaryota</taxon>
        <taxon>Metazoa</taxon>
        <taxon>Chordata</taxon>
        <taxon>Craniata</taxon>
        <taxon>Vertebrata</taxon>
        <taxon>Euteleostomi</taxon>
        <taxon>Coelacanthiformes</taxon>
        <taxon>Coelacanthidae</taxon>
        <taxon>Latimeria</taxon>
    </lineage>
</organism>
<dbReference type="InterPro" id="IPR028019">
    <property type="entry name" value="DUF4508"/>
</dbReference>
<dbReference type="Bgee" id="ENSLACG00000015778">
    <property type="expression patterns" value="Expressed in chordate pharynx and 6 other cell types or tissues"/>
</dbReference>
<dbReference type="HOGENOM" id="CLU_121983_1_0_1"/>
<keyword evidence="2" id="KW-1185">Reference proteome</keyword>
<dbReference type="OMA" id="WFNYVSQ"/>
<dbReference type="FunCoup" id="H3B7N7">
    <property type="interactions" value="1945"/>
</dbReference>
<name>H3B7N7_LATCH</name>
<dbReference type="AlphaFoldDB" id="H3B7N7"/>
<dbReference type="Ensembl" id="ENSLACT00000018038.1">
    <property type="protein sequence ID" value="ENSLACP00000017908.1"/>
    <property type="gene ID" value="ENSLACG00000015778.1"/>
</dbReference>
<reference evidence="2" key="1">
    <citation type="submission" date="2011-08" db="EMBL/GenBank/DDBJ databases">
        <title>The draft genome of Latimeria chalumnae.</title>
        <authorList>
            <person name="Di Palma F."/>
            <person name="Alfoldi J."/>
            <person name="Johnson J."/>
            <person name="Berlin A."/>
            <person name="Gnerre S."/>
            <person name="Jaffe D."/>
            <person name="MacCallum I."/>
            <person name="Young S."/>
            <person name="Walker B.J."/>
            <person name="Lander E."/>
            <person name="Lindblad-Toh K."/>
        </authorList>
    </citation>
    <scope>NUCLEOTIDE SEQUENCE [LARGE SCALE GENOMIC DNA]</scope>
    <source>
        <strain evidence="2">Wild caught</strain>
    </source>
</reference>
<dbReference type="eggNOG" id="ENOG502S13Y">
    <property type="taxonomic scope" value="Eukaryota"/>
</dbReference>
<dbReference type="PANTHER" id="PTHR16260">
    <property type="entry name" value="SIMILAR TO 1700123O20RIK PROTEIN"/>
    <property type="match status" value="1"/>
</dbReference>
<dbReference type="PANTHER" id="PTHR16260:SF3">
    <property type="entry name" value="CHROMOSOME 14 OPEN READING FRAME 119-LIKE-RELATED"/>
    <property type="match status" value="1"/>
</dbReference>
<reference evidence="1" key="2">
    <citation type="submission" date="2025-08" db="UniProtKB">
        <authorList>
            <consortium name="Ensembl"/>
        </authorList>
    </citation>
    <scope>IDENTIFICATION</scope>
</reference>
<evidence type="ECO:0000313" key="1">
    <source>
        <dbReference type="Ensembl" id="ENSLACP00000017908.1"/>
    </source>
</evidence>
<accession>H3B7N7</accession>
<gene>
    <name evidence="1" type="primary">C14orf119</name>
</gene>
<dbReference type="GeneTree" id="ENSGT00390000007438"/>
<dbReference type="Proteomes" id="UP000008672">
    <property type="component" value="Unassembled WGS sequence"/>
</dbReference>
<protein>
    <submittedName>
        <fullName evidence="1">Chromosome 14 open reading frame 119</fullName>
    </submittedName>
</protein>
<evidence type="ECO:0000313" key="2">
    <source>
        <dbReference type="Proteomes" id="UP000008672"/>
    </source>
</evidence>
<proteinExistence type="predicted"/>